<name>A0A1Y4DBD2_9BACT</name>
<dbReference type="EMBL" id="NFJD01000004">
    <property type="protein sequence ID" value="OUO56175.1"/>
    <property type="molecule type" value="Genomic_DNA"/>
</dbReference>
<keyword evidence="5" id="KW-1185">Reference proteome</keyword>
<evidence type="ECO:0000313" key="4">
    <source>
        <dbReference type="EMBL" id="OUO56175.1"/>
    </source>
</evidence>
<feature type="signal peptide" evidence="2">
    <location>
        <begin position="1"/>
        <end position="19"/>
    </location>
</feature>
<comment type="caution">
    <text evidence="4">The sequence shown here is derived from an EMBL/GenBank/DDBJ whole genome shotgun (WGS) entry which is preliminary data.</text>
</comment>
<gene>
    <name evidence="4" type="ORF">B5F75_06035</name>
</gene>
<dbReference type="RefSeq" id="WP_087288992.1">
    <property type="nucleotide sequence ID" value="NZ_NFJD01000004.1"/>
</dbReference>
<dbReference type="InterPro" id="IPR011250">
    <property type="entry name" value="OMP/PagP_B-barrel"/>
</dbReference>
<keyword evidence="1 2" id="KW-0732">Signal</keyword>
<evidence type="ECO:0000256" key="1">
    <source>
        <dbReference type="ARBA" id="ARBA00022729"/>
    </source>
</evidence>
<feature type="chain" id="PRO_5012938048" description="Outer membrane protein beta-barrel domain-containing protein" evidence="2">
    <location>
        <begin position="20"/>
        <end position="203"/>
    </location>
</feature>
<reference evidence="5" key="1">
    <citation type="submission" date="2017-04" db="EMBL/GenBank/DDBJ databases">
        <title>Function of individual gut microbiota members based on whole genome sequencing of pure cultures obtained from chicken caecum.</title>
        <authorList>
            <person name="Medvecky M."/>
            <person name="Cejkova D."/>
            <person name="Polansky O."/>
            <person name="Karasova D."/>
            <person name="Kubasova T."/>
            <person name="Cizek A."/>
            <person name="Rychlik I."/>
        </authorList>
    </citation>
    <scope>NUCLEOTIDE SEQUENCE [LARGE SCALE GENOMIC DNA]</scope>
    <source>
        <strain evidence="5">An273</strain>
    </source>
</reference>
<organism evidence="4 5">
    <name type="scientific">Candidatus Avelusimicrobium gallicola</name>
    <dbReference type="NCBI Taxonomy" id="2562704"/>
    <lineage>
        <taxon>Bacteria</taxon>
        <taxon>Pseudomonadati</taxon>
        <taxon>Elusimicrobiota</taxon>
        <taxon>Elusimicrobia</taxon>
        <taxon>Elusimicrobiales</taxon>
        <taxon>Elusimicrobiaceae</taxon>
        <taxon>Candidatus Avelusimicrobium</taxon>
    </lineage>
</organism>
<dbReference type="SUPFAM" id="SSF56925">
    <property type="entry name" value="OMPA-like"/>
    <property type="match status" value="1"/>
</dbReference>
<dbReference type="Gene3D" id="2.40.160.20">
    <property type="match status" value="1"/>
</dbReference>
<proteinExistence type="predicted"/>
<dbReference type="AlphaFoldDB" id="A0A1Y4DBD2"/>
<dbReference type="InterPro" id="IPR027385">
    <property type="entry name" value="Beta-barrel_OMP"/>
</dbReference>
<sequence>MKRFVCLSVWLCLSIPCFSQIYRARDYTAQEEPARFTAPRWEVSAGAAAFSGQMHDFTGQRLVQGELGAEVRAFYSLADWAAVGVSGGVSGPLKKTELVDKYRTYRLEALLKVTLTPQASPRSYITAGMGWQQHDVSYFSLWQEKFSVPFLAFGAGVETAFSENWFGGLELRGMYHLQSARNVYFYFPHRWEAAVHLRTGWMF</sequence>
<dbReference type="Proteomes" id="UP000196368">
    <property type="component" value="Unassembled WGS sequence"/>
</dbReference>
<evidence type="ECO:0000256" key="2">
    <source>
        <dbReference type="SAM" id="SignalP"/>
    </source>
</evidence>
<evidence type="ECO:0000259" key="3">
    <source>
        <dbReference type="Pfam" id="PF13505"/>
    </source>
</evidence>
<dbReference type="Pfam" id="PF13505">
    <property type="entry name" value="OMP_b-brl"/>
    <property type="match status" value="1"/>
</dbReference>
<feature type="domain" description="Outer membrane protein beta-barrel" evidence="3">
    <location>
        <begin position="38"/>
        <end position="178"/>
    </location>
</feature>
<evidence type="ECO:0000313" key="5">
    <source>
        <dbReference type="Proteomes" id="UP000196368"/>
    </source>
</evidence>
<accession>A0A1Y4DBD2</accession>
<protein>
    <recommendedName>
        <fullName evidence="3">Outer membrane protein beta-barrel domain-containing protein</fullName>
    </recommendedName>
</protein>